<dbReference type="PANTHER" id="PTHR42755">
    <property type="entry name" value="3-DEOXY-MANNO-OCTULOSONATE CYTIDYLYLTRANSFERASE"/>
    <property type="match status" value="1"/>
</dbReference>
<keyword evidence="13" id="KW-1185">Reference proteome</keyword>
<keyword evidence="5" id="KW-0472">Membrane</keyword>
<proteinExistence type="inferred from homology"/>
<evidence type="ECO:0000259" key="10">
    <source>
        <dbReference type="Pfam" id="PF00534"/>
    </source>
</evidence>
<dbReference type="SUPFAM" id="SSF53756">
    <property type="entry name" value="UDP-Glycosyltransferase/glycogen phosphorylase"/>
    <property type="match status" value="1"/>
</dbReference>
<dbReference type="EC" id="2.4.99.12" evidence="3 9"/>
<dbReference type="Proteomes" id="UP001548189">
    <property type="component" value="Unassembled WGS sequence"/>
</dbReference>
<dbReference type="NCBIfam" id="NF004388">
    <property type="entry name" value="PRK05749.1-4"/>
    <property type="match status" value="1"/>
</dbReference>
<keyword evidence="9" id="KW-0448">Lipopolysaccharide biosynthesis</keyword>
<dbReference type="Pfam" id="PF00534">
    <property type="entry name" value="Glycos_transf_1"/>
    <property type="match status" value="1"/>
</dbReference>
<evidence type="ECO:0000256" key="7">
    <source>
        <dbReference type="ARBA" id="ARBA00031445"/>
    </source>
</evidence>
<evidence type="ECO:0000256" key="1">
    <source>
        <dbReference type="ARBA" id="ARBA00004196"/>
    </source>
</evidence>
<keyword evidence="6 9" id="KW-0808">Transferase</keyword>
<dbReference type="InterPro" id="IPR001296">
    <property type="entry name" value="Glyco_trans_1"/>
</dbReference>
<dbReference type="InterPro" id="IPR038107">
    <property type="entry name" value="Glycos_transf_N_sf"/>
</dbReference>
<evidence type="ECO:0000259" key="11">
    <source>
        <dbReference type="Pfam" id="PF04413"/>
    </source>
</evidence>
<dbReference type="Gene3D" id="3.40.50.2000">
    <property type="entry name" value="Glycogen Phosphorylase B"/>
    <property type="match status" value="1"/>
</dbReference>
<evidence type="ECO:0000256" key="2">
    <source>
        <dbReference type="ARBA" id="ARBA00004713"/>
    </source>
</evidence>
<evidence type="ECO:0000256" key="4">
    <source>
        <dbReference type="ARBA" id="ARBA00019077"/>
    </source>
</evidence>
<dbReference type="InterPro" id="IPR039901">
    <property type="entry name" value="Kdotransferase"/>
</dbReference>
<gene>
    <name evidence="12" type="primary">waaA</name>
    <name evidence="12" type="ORF">ABVT43_06640</name>
</gene>
<dbReference type="EMBL" id="JBEVCJ010000005">
    <property type="protein sequence ID" value="MET1254795.1"/>
    <property type="molecule type" value="Genomic_DNA"/>
</dbReference>
<evidence type="ECO:0000313" key="13">
    <source>
        <dbReference type="Proteomes" id="UP001548189"/>
    </source>
</evidence>
<keyword evidence="12" id="KW-0328">Glycosyltransferase</keyword>
<dbReference type="PANTHER" id="PTHR42755:SF1">
    <property type="entry name" value="3-DEOXY-D-MANNO-OCTULOSONIC ACID TRANSFERASE, MITOCHONDRIAL-RELATED"/>
    <property type="match status" value="1"/>
</dbReference>
<comment type="pathway">
    <text evidence="2 9">Bacterial outer membrane biogenesis; LPS core biosynthesis.</text>
</comment>
<evidence type="ECO:0000256" key="3">
    <source>
        <dbReference type="ARBA" id="ARBA00012621"/>
    </source>
</evidence>
<feature type="domain" description="Glycosyl transferase family 1" evidence="10">
    <location>
        <begin position="289"/>
        <end position="401"/>
    </location>
</feature>
<evidence type="ECO:0000256" key="9">
    <source>
        <dbReference type="RuleBase" id="RU365103"/>
    </source>
</evidence>
<dbReference type="InterPro" id="IPR007507">
    <property type="entry name" value="Glycos_transf_N"/>
</dbReference>
<dbReference type="GO" id="GO:0043842">
    <property type="term" value="F:Kdo transferase activity"/>
    <property type="evidence" value="ECO:0007669"/>
    <property type="project" value="UniProtKB-EC"/>
</dbReference>
<comment type="function">
    <text evidence="9">Involved in lipopolysaccharide (LPS) biosynthesis. Catalyzes the transfer of 3-deoxy-D-manno-octulosonate (Kdo) residue(s) from CMP-Kdo to lipid IV(A), the tetraacyldisaccharide-1,4'-bisphosphate precursor of lipid A.</text>
</comment>
<dbReference type="RefSeq" id="WP_353874409.1">
    <property type="nucleotide sequence ID" value="NZ_JBEVCJ010000005.1"/>
</dbReference>
<protein>
    <recommendedName>
        <fullName evidence="4 9">3-deoxy-D-manno-octulosonic acid transferase</fullName>
        <shortName evidence="9">Kdo transferase</shortName>
        <ecNumber evidence="3 9">2.4.99.12</ecNumber>
    </recommendedName>
    <alternativeName>
        <fullName evidence="7 9">Lipid IV(A) 3-deoxy-D-manno-octulosonic acid transferase</fullName>
    </alternativeName>
</protein>
<keyword evidence="5" id="KW-0997">Cell inner membrane</keyword>
<accession>A0ABV2BS85</accession>
<comment type="catalytic activity">
    <reaction evidence="8 9">
        <text>lipid IVA (E. coli) + CMP-3-deoxy-beta-D-manno-octulosonate = alpha-Kdo-(2-&gt;6)-lipid IVA (E. coli) + CMP + H(+)</text>
        <dbReference type="Rhea" id="RHEA:28066"/>
        <dbReference type="ChEBI" id="CHEBI:15378"/>
        <dbReference type="ChEBI" id="CHEBI:58603"/>
        <dbReference type="ChEBI" id="CHEBI:60364"/>
        <dbReference type="ChEBI" id="CHEBI:60377"/>
        <dbReference type="ChEBI" id="CHEBI:85987"/>
        <dbReference type="EC" id="2.4.99.12"/>
    </reaction>
</comment>
<feature type="domain" description="3-deoxy-D-manno-octulosonic-acid transferase N-terminal" evidence="11">
    <location>
        <begin position="36"/>
        <end position="212"/>
    </location>
</feature>
<evidence type="ECO:0000256" key="5">
    <source>
        <dbReference type="ARBA" id="ARBA00022519"/>
    </source>
</evidence>
<name>A0ABV2BS85_9GAMM</name>
<keyword evidence="9" id="KW-1003">Cell membrane</keyword>
<evidence type="ECO:0000256" key="6">
    <source>
        <dbReference type="ARBA" id="ARBA00022679"/>
    </source>
</evidence>
<comment type="similarity">
    <text evidence="9">Belongs to the glycosyltransferase group 1 family.</text>
</comment>
<reference evidence="12 13" key="1">
    <citation type="submission" date="2024-06" db="EMBL/GenBank/DDBJ databases">
        <authorList>
            <person name="Li F."/>
        </authorList>
    </citation>
    <scope>NUCLEOTIDE SEQUENCE [LARGE SCALE GENOMIC DNA]</scope>
    <source>
        <strain evidence="12 13">GXAS 311</strain>
    </source>
</reference>
<dbReference type="Gene3D" id="3.40.50.11720">
    <property type="entry name" value="3-Deoxy-D-manno-octulosonic-acid transferase, N-terminal domain"/>
    <property type="match status" value="1"/>
</dbReference>
<evidence type="ECO:0000313" key="12">
    <source>
        <dbReference type="EMBL" id="MET1254795.1"/>
    </source>
</evidence>
<organism evidence="12 13">
    <name type="scientific">Aliikangiella maris</name>
    <dbReference type="NCBI Taxonomy" id="3162458"/>
    <lineage>
        <taxon>Bacteria</taxon>
        <taxon>Pseudomonadati</taxon>
        <taxon>Pseudomonadota</taxon>
        <taxon>Gammaproteobacteria</taxon>
        <taxon>Oceanospirillales</taxon>
        <taxon>Pleioneaceae</taxon>
        <taxon>Aliikangiella</taxon>
    </lineage>
</organism>
<comment type="subcellular location">
    <subcellularLocation>
        <location evidence="1">Cell envelope</location>
    </subcellularLocation>
    <subcellularLocation>
        <location evidence="9">Cell membrane</location>
    </subcellularLocation>
</comment>
<dbReference type="Pfam" id="PF04413">
    <property type="entry name" value="Glycos_transf_N"/>
    <property type="match status" value="1"/>
</dbReference>
<comment type="caution">
    <text evidence="12">The sequence shown here is derived from an EMBL/GenBank/DDBJ whole genome shotgun (WGS) entry which is preliminary data.</text>
</comment>
<sequence length="425" mass="47558">MSRLVYCLLLYLISPLIWGYLLFRAVKAPEYREGILARLGLNTRNAARHGIIIHCASVGETIAAAPLIRRLLVDFSHLPLVVTTTTPTGKAMVRQLFGEQVFHHYLPVDWPGASGRFIRTLKPQLVILMETEVWPNLLFQCQQQSVPVLLANARLSSKSLSSYLKFARFSRQIFSRIQVIAAQYTSDVENFKQLCNSAKTCIEATGSIKFDIAISPDTLALQKSLTAQWTISERRVWVAASIHPGEFSTILTVHQQLLKQFPDLLLIGVPRHPEQFIPFKQMVKTFEFKAVCRSESVPVIQQHQVLIGDSLGEMLVYCGLANIAYVGGSLIERGGHNPLEPLACGVPVIMGPSYYNFADITQKFVEQEALQIVVDDAELGQTLNTWLSHPEMVAQKAEQAKRLIQANQGCVNRLAEITARLLCHR</sequence>
<evidence type="ECO:0000256" key="8">
    <source>
        <dbReference type="ARBA" id="ARBA00049183"/>
    </source>
</evidence>